<dbReference type="AlphaFoldDB" id="A0A0J8TZ54"/>
<comment type="catalytic activity">
    <reaction evidence="11">
        <text>a (3R)-hydroxyacyl-[ACP] + NADP(+) = a 3-oxoacyl-[ACP] + NADPH + H(+)</text>
        <dbReference type="Rhea" id="RHEA:17397"/>
        <dbReference type="Rhea" id="RHEA-COMP:9916"/>
        <dbReference type="Rhea" id="RHEA-COMP:9945"/>
        <dbReference type="ChEBI" id="CHEBI:15378"/>
        <dbReference type="ChEBI" id="CHEBI:57783"/>
        <dbReference type="ChEBI" id="CHEBI:58349"/>
        <dbReference type="ChEBI" id="CHEBI:78776"/>
        <dbReference type="ChEBI" id="CHEBI:78827"/>
        <dbReference type="EC" id="1.1.1.100"/>
    </reaction>
</comment>
<sequence>MVGVAPKYLLGTLEKDVYQVYAEKCATRKRQANQAFAHAVMSDSLVKAQTQPPYEKRDESRVLLDPLARVSTNPTSKKIYFDPANLHGTQPVMVRPEQPPQDHITLPEPSPINDVPAAKISISDITGDVLRSLPQDVKIRSIGVDIEAVSTFDYDSNPLFIQRNFTPAEQAFAQACRDPHMALIGRWCAKEAVFKSLGVKSKGAGAPMKEIEVKSDRNGAPKVVLHGAALRTARQANISNVIVSLSYSEGNVIAVAVSLNTPESL</sequence>
<dbReference type="InterPro" id="IPR037143">
    <property type="entry name" value="4-PPantetheinyl_Trfase_dom_sf"/>
</dbReference>
<dbReference type="STRING" id="454286.A0A0J8TZ54"/>
<comment type="similarity">
    <text evidence="1">Belongs to the thiolase-like superfamily. Fungal fatty acid synthetase subunit alpha family.</text>
</comment>
<dbReference type="GO" id="GO:0004321">
    <property type="term" value="F:fatty-acyl-CoA synthase activity"/>
    <property type="evidence" value="ECO:0007669"/>
    <property type="project" value="UniProtKB-EC"/>
</dbReference>
<dbReference type="Gene3D" id="3.90.470.20">
    <property type="entry name" value="4'-phosphopantetheinyl transferase domain"/>
    <property type="match status" value="1"/>
</dbReference>
<evidence type="ECO:0000259" key="13">
    <source>
        <dbReference type="Pfam" id="PF01648"/>
    </source>
</evidence>
<name>A0A0J8TZ54_COCIT</name>
<keyword evidence="5" id="KW-0479">Metal-binding</keyword>
<dbReference type="InterPro" id="IPR004568">
    <property type="entry name" value="Ppantetheine-prot_Trfase_dom"/>
</dbReference>
<dbReference type="GO" id="GO:0004316">
    <property type="term" value="F:3-oxoacyl-[acyl-carrier-protein] reductase (NADPH) activity"/>
    <property type="evidence" value="ECO:0007669"/>
    <property type="project" value="UniProtKB-EC"/>
</dbReference>
<dbReference type="GO" id="GO:0000287">
    <property type="term" value="F:magnesium ion binding"/>
    <property type="evidence" value="ECO:0007669"/>
    <property type="project" value="InterPro"/>
</dbReference>
<organism evidence="14 15">
    <name type="scientific">Coccidioides immitis RMSCC 3703</name>
    <dbReference type="NCBI Taxonomy" id="454286"/>
    <lineage>
        <taxon>Eukaryota</taxon>
        <taxon>Fungi</taxon>
        <taxon>Dikarya</taxon>
        <taxon>Ascomycota</taxon>
        <taxon>Pezizomycotina</taxon>
        <taxon>Eurotiomycetes</taxon>
        <taxon>Eurotiomycetidae</taxon>
        <taxon>Onygenales</taxon>
        <taxon>Onygenaceae</taxon>
        <taxon>Coccidioides</taxon>
    </lineage>
</organism>
<evidence type="ECO:0000256" key="7">
    <source>
        <dbReference type="ARBA" id="ARBA00022857"/>
    </source>
</evidence>
<evidence type="ECO:0000256" key="2">
    <source>
        <dbReference type="ARBA" id="ARBA00022450"/>
    </source>
</evidence>
<keyword evidence="8" id="KW-0560">Oxidoreductase</keyword>
<evidence type="ECO:0000256" key="1">
    <source>
        <dbReference type="ARBA" id="ARBA00007485"/>
    </source>
</evidence>
<dbReference type="EMBL" id="DS268173">
    <property type="protein sequence ID" value="KMU79282.1"/>
    <property type="molecule type" value="Genomic_DNA"/>
</dbReference>
<dbReference type="GO" id="GO:0008897">
    <property type="term" value="F:holo-[acyl-carrier-protein] synthase activity"/>
    <property type="evidence" value="ECO:0007669"/>
    <property type="project" value="InterPro"/>
</dbReference>
<evidence type="ECO:0000256" key="6">
    <source>
        <dbReference type="ARBA" id="ARBA00022842"/>
    </source>
</evidence>
<dbReference type="NCBIfam" id="TIGR00556">
    <property type="entry name" value="pantethn_trn"/>
    <property type="match status" value="1"/>
</dbReference>
<dbReference type="GO" id="GO:0006633">
    <property type="term" value="P:fatty acid biosynthetic process"/>
    <property type="evidence" value="ECO:0007669"/>
    <property type="project" value="InterPro"/>
</dbReference>
<keyword evidence="7" id="KW-0521">NADP</keyword>
<gene>
    <name evidence="14" type="ORF">CISG_07713</name>
</gene>
<dbReference type="Proteomes" id="UP000054559">
    <property type="component" value="Unassembled WGS sequence"/>
</dbReference>
<protein>
    <submittedName>
        <fullName evidence="14">Fatty acid synthase subunit alpha reductase</fullName>
    </submittedName>
</protein>
<comment type="catalytic activity">
    <reaction evidence="10">
        <text>acetyl-CoA + n malonyl-CoA + 2n NADPH + 4n H(+) = a long-chain-acyl-CoA + n CoA + n CO2 + 2n NADP(+).</text>
        <dbReference type="EC" id="2.3.1.86"/>
    </reaction>
</comment>
<evidence type="ECO:0000313" key="14">
    <source>
        <dbReference type="EMBL" id="KMU79282.1"/>
    </source>
</evidence>
<feature type="domain" description="4'-phosphopantetheinyl transferase" evidence="13">
    <location>
        <begin position="141"/>
        <end position="233"/>
    </location>
</feature>
<evidence type="ECO:0000313" key="15">
    <source>
        <dbReference type="Proteomes" id="UP000054559"/>
    </source>
</evidence>
<dbReference type="FunFam" id="3.90.470.20:FF:000005">
    <property type="entry name" value="Fatty acid synthase alpha subunit FasA"/>
    <property type="match status" value="1"/>
</dbReference>
<accession>A0A0J8TZ54</accession>
<dbReference type="GO" id="GO:0004315">
    <property type="term" value="F:3-oxoacyl-[acyl-carrier-protein] synthase activity"/>
    <property type="evidence" value="ECO:0007669"/>
    <property type="project" value="UniProtKB-EC"/>
</dbReference>
<keyword evidence="3" id="KW-0597">Phosphoprotein</keyword>
<keyword evidence="9" id="KW-0511">Multifunctional enzyme</keyword>
<evidence type="ECO:0000256" key="12">
    <source>
        <dbReference type="ARBA" id="ARBA00049541"/>
    </source>
</evidence>
<evidence type="ECO:0000256" key="5">
    <source>
        <dbReference type="ARBA" id="ARBA00022723"/>
    </source>
</evidence>
<keyword evidence="6" id="KW-0460">Magnesium</keyword>
<evidence type="ECO:0000256" key="9">
    <source>
        <dbReference type="ARBA" id="ARBA00023268"/>
    </source>
</evidence>
<keyword evidence="2" id="KW-0596">Phosphopantetheine</keyword>
<evidence type="ECO:0000256" key="11">
    <source>
        <dbReference type="ARBA" id="ARBA00048508"/>
    </source>
</evidence>
<reference evidence="15" key="1">
    <citation type="journal article" date="2010" name="Genome Res.">
        <title>Population genomic sequencing of Coccidioides fungi reveals recent hybridization and transposon control.</title>
        <authorList>
            <person name="Neafsey D.E."/>
            <person name="Barker B.M."/>
            <person name="Sharpton T.J."/>
            <person name="Stajich J.E."/>
            <person name="Park D.J."/>
            <person name="Whiston E."/>
            <person name="Hung C.-Y."/>
            <person name="McMahan C."/>
            <person name="White J."/>
            <person name="Sykes S."/>
            <person name="Heiman D."/>
            <person name="Young S."/>
            <person name="Zeng Q."/>
            <person name="Abouelleil A."/>
            <person name="Aftuck L."/>
            <person name="Bessette D."/>
            <person name="Brown A."/>
            <person name="FitzGerald M."/>
            <person name="Lui A."/>
            <person name="Macdonald J.P."/>
            <person name="Priest M."/>
            <person name="Orbach M.J."/>
            <person name="Galgiani J.N."/>
            <person name="Kirkland T.N."/>
            <person name="Cole G.T."/>
            <person name="Birren B.W."/>
            <person name="Henn M.R."/>
            <person name="Taylor J.W."/>
            <person name="Rounsley S.D."/>
        </authorList>
    </citation>
    <scope>NUCLEOTIDE SEQUENCE [LARGE SCALE GENOMIC DNA]</scope>
    <source>
        <strain evidence="15">RMSCC 3703</strain>
    </source>
</reference>
<dbReference type="SUPFAM" id="SSF56214">
    <property type="entry name" value="4'-phosphopantetheinyl transferase"/>
    <property type="match status" value="1"/>
</dbReference>
<proteinExistence type="inferred from homology"/>
<evidence type="ECO:0000256" key="4">
    <source>
        <dbReference type="ARBA" id="ARBA00022679"/>
    </source>
</evidence>
<evidence type="ECO:0000256" key="10">
    <source>
        <dbReference type="ARBA" id="ARBA00048237"/>
    </source>
</evidence>
<keyword evidence="4" id="KW-0808">Transferase</keyword>
<evidence type="ECO:0000256" key="3">
    <source>
        <dbReference type="ARBA" id="ARBA00022553"/>
    </source>
</evidence>
<dbReference type="Pfam" id="PF01648">
    <property type="entry name" value="ACPS"/>
    <property type="match status" value="1"/>
</dbReference>
<dbReference type="InterPro" id="IPR008278">
    <property type="entry name" value="4-PPantetheinyl_Trfase_dom"/>
</dbReference>
<evidence type="ECO:0000256" key="8">
    <source>
        <dbReference type="ARBA" id="ARBA00023002"/>
    </source>
</evidence>
<comment type="catalytic activity">
    <reaction evidence="12">
        <text>a fatty acyl-[ACP] + malonyl-[ACP] + H(+) = a 3-oxoacyl-[ACP] + holo-[ACP] + CO2</text>
        <dbReference type="Rhea" id="RHEA:22836"/>
        <dbReference type="Rhea" id="RHEA-COMP:9623"/>
        <dbReference type="Rhea" id="RHEA-COMP:9685"/>
        <dbReference type="Rhea" id="RHEA-COMP:9916"/>
        <dbReference type="Rhea" id="RHEA-COMP:14125"/>
        <dbReference type="ChEBI" id="CHEBI:15378"/>
        <dbReference type="ChEBI" id="CHEBI:16526"/>
        <dbReference type="ChEBI" id="CHEBI:64479"/>
        <dbReference type="ChEBI" id="CHEBI:78449"/>
        <dbReference type="ChEBI" id="CHEBI:78776"/>
        <dbReference type="ChEBI" id="CHEBI:138651"/>
        <dbReference type="EC" id="2.3.1.41"/>
    </reaction>
</comment>